<sequence length="519" mass="56821">MAANNELKIASPAKEDGRIDPTSRMFILGIPTRLDTSALRSDIEKFGDVEVYLCENCAGDNSWAFVGFTNREAVDRLLQRLLYRDDPHRGGLELAGLARLRRRRLALLDGVRQVLNVRPLHQRQKLPQTLDEAAVHAGPRRRGEEAVTHGQRRKERLVRELQRHDLRRLVVHALDAGFRQRVGNVVGVLSPRHVGRDEGQLGHALVLLRGVLRPLVRQHRQKVLVRLVLRRRVRLRLRQLQKHLPVEPVRQRLRVDPPARRVRADHDGRRVGLDAVGRHRGPKLHRVELAFEDQQRHGVRVLVHVRAFDRRRRRAAPLLRHPRKLRGKLVHGHALLAEEQHELVQPDLLAPLRVVALRAAGLRVRPAVALALVRDHVLPAQQPVALMRSRGDWNAPALGLGALHSACMSKGGDASDASAAATLGRLTISSAVVIRAAYRFVPARGSGILLSFFWLASAAFGSSRAFACPCPAAGPAPPGPGGAAATGLLARSRFVAPGSPTGGALATGTASLGGGGGGE</sequence>
<dbReference type="RefSeq" id="XP_067718026.1">
    <property type="nucleotide sequence ID" value="XM_067861925.1"/>
</dbReference>
<dbReference type="CDD" id="cd00590">
    <property type="entry name" value="RRM_SF"/>
    <property type="match status" value="1"/>
</dbReference>
<dbReference type="InterPro" id="IPR035979">
    <property type="entry name" value="RBD_domain_sf"/>
</dbReference>
<proteinExistence type="predicted"/>
<reference evidence="2 3" key="1">
    <citation type="submission" date="2021-06" db="EMBL/GenBank/DDBJ databases">
        <title>Genome sequence of Babesia caballi.</title>
        <authorList>
            <person name="Yamagishi J."/>
            <person name="Kidaka T."/>
            <person name="Ochi A."/>
        </authorList>
    </citation>
    <scope>NUCLEOTIDE SEQUENCE [LARGE SCALE GENOMIC DNA]</scope>
    <source>
        <strain evidence="2">USDA-D6B2</strain>
    </source>
</reference>
<dbReference type="Proteomes" id="UP001497744">
    <property type="component" value="Unassembled WGS sequence"/>
</dbReference>
<accession>A0AAV4M1K4</accession>
<dbReference type="GeneID" id="94197438"/>
<feature type="compositionally biased region" description="Low complexity" evidence="1">
    <location>
        <begin position="497"/>
        <end position="510"/>
    </location>
</feature>
<name>A0AAV4M1K4_BABCB</name>
<dbReference type="AlphaFoldDB" id="A0AAV4M1K4"/>
<dbReference type="GO" id="GO:0003676">
    <property type="term" value="F:nucleic acid binding"/>
    <property type="evidence" value="ECO:0007669"/>
    <property type="project" value="InterPro"/>
</dbReference>
<dbReference type="SUPFAM" id="SSF54928">
    <property type="entry name" value="RNA-binding domain, RBD"/>
    <property type="match status" value="1"/>
</dbReference>
<evidence type="ECO:0000313" key="2">
    <source>
        <dbReference type="EMBL" id="GIX65957.1"/>
    </source>
</evidence>
<organism evidence="2 3">
    <name type="scientific">Babesia caballi</name>
    <dbReference type="NCBI Taxonomy" id="5871"/>
    <lineage>
        <taxon>Eukaryota</taxon>
        <taxon>Sar</taxon>
        <taxon>Alveolata</taxon>
        <taxon>Apicomplexa</taxon>
        <taxon>Aconoidasida</taxon>
        <taxon>Piroplasmida</taxon>
        <taxon>Babesiidae</taxon>
        <taxon>Babesia</taxon>
    </lineage>
</organism>
<protein>
    <submittedName>
        <fullName evidence="2">RNA-binding protein, putative</fullName>
    </submittedName>
</protein>
<keyword evidence="3" id="KW-1185">Reference proteome</keyword>
<evidence type="ECO:0000313" key="3">
    <source>
        <dbReference type="Proteomes" id="UP001497744"/>
    </source>
</evidence>
<evidence type="ECO:0000256" key="1">
    <source>
        <dbReference type="SAM" id="MobiDB-lite"/>
    </source>
</evidence>
<comment type="caution">
    <text evidence="2">The sequence shown here is derived from an EMBL/GenBank/DDBJ whole genome shotgun (WGS) entry which is preliminary data.</text>
</comment>
<gene>
    <name evidence="2" type="ORF">BcabD6B2_53930</name>
</gene>
<feature type="region of interest" description="Disordered" evidence="1">
    <location>
        <begin position="497"/>
        <end position="519"/>
    </location>
</feature>
<dbReference type="EMBL" id="BPLF01000006">
    <property type="protein sequence ID" value="GIX65957.1"/>
    <property type="molecule type" value="Genomic_DNA"/>
</dbReference>